<dbReference type="GO" id="GO:0003676">
    <property type="term" value="F:nucleic acid binding"/>
    <property type="evidence" value="ECO:0007669"/>
    <property type="project" value="InterPro"/>
</dbReference>
<accession>A0A9X2KTU3</accession>
<feature type="domain" description="Helicase ATP-binding" evidence="8">
    <location>
        <begin position="35"/>
        <end position="206"/>
    </location>
</feature>
<dbReference type="InterPro" id="IPR014001">
    <property type="entry name" value="Helicase_ATP-bd"/>
</dbReference>
<evidence type="ECO:0000313" key="10">
    <source>
        <dbReference type="EMBL" id="MCP8899143.1"/>
    </source>
</evidence>
<feature type="region of interest" description="Disordered" evidence="7">
    <location>
        <begin position="379"/>
        <end position="435"/>
    </location>
</feature>
<dbReference type="Proteomes" id="UP001139319">
    <property type="component" value="Unassembled WGS sequence"/>
</dbReference>
<evidence type="ECO:0000259" key="9">
    <source>
        <dbReference type="PROSITE" id="PS51194"/>
    </source>
</evidence>
<keyword evidence="1 6" id="KW-0547">Nucleotide-binding</keyword>
<dbReference type="EMBL" id="JAMFTH010000001">
    <property type="protein sequence ID" value="MCP8899143.1"/>
    <property type="molecule type" value="Genomic_DNA"/>
</dbReference>
<evidence type="ECO:0000256" key="5">
    <source>
        <dbReference type="ARBA" id="ARBA00038437"/>
    </source>
</evidence>
<dbReference type="PANTHER" id="PTHR47959:SF17">
    <property type="entry name" value="ATP-DEPENDENT RNA HELICASE DEAD BOX FAMILY"/>
    <property type="match status" value="1"/>
</dbReference>
<evidence type="ECO:0000256" key="1">
    <source>
        <dbReference type="ARBA" id="ARBA00022741"/>
    </source>
</evidence>
<dbReference type="GO" id="GO:0016787">
    <property type="term" value="F:hydrolase activity"/>
    <property type="evidence" value="ECO:0007669"/>
    <property type="project" value="UniProtKB-KW"/>
</dbReference>
<dbReference type="InterPro" id="IPR050079">
    <property type="entry name" value="DEAD_box_RNA_helicase"/>
</dbReference>
<feature type="domain" description="Helicase C-terminal" evidence="9">
    <location>
        <begin position="234"/>
        <end position="380"/>
    </location>
</feature>
<keyword evidence="3 6" id="KW-0347">Helicase</keyword>
<keyword evidence="2 6" id="KW-0378">Hydrolase</keyword>
<dbReference type="RefSeq" id="WP_253967400.1">
    <property type="nucleotide sequence ID" value="NZ_JAMFTH010000001.1"/>
</dbReference>
<dbReference type="AlphaFoldDB" id="A0A9X2KTU3"/>
<evidence type="ECO:0000256" key="7">
    <source>
        <dbReference type="SAM" id="MobiDB-lite"/>
    </source>
</evidence>
<dbReference type="PANTHER" id="PTHR47959">
    <property type="entry name" value="ATP-DEPENDENT RNA HELICASE RHLE-RELATED"/>
    <property type="match status" value="1"/>
</dbReference>
<reference evidence="10" key="2">
    <citation type="submission" date="2023-01" db="EMBL/GenBank/DDBJ databases">
        <title>Gilvimarinus xylanilyticus HB14 isolated from Caulerpa lentillifera aquaculture base in Hainan, China.</title>
        <authorList>
            <person name="Zhang Y.-J."/>
        </authorList>
    </citation>
    <scope>NUCLEOTIDE SEQUENCE</scope>
    <source>
        <strain evidence="10">HB14</strain>
    </source>
</reference>
<dbReference type="InterPro" id="IPR011545">
    <property type="entry name" value="DEAD/DEAH_box_helicase_dom"/>
</dbReference>
<proteinExistence type="inferred from homology"/>
<evidence type="ECO:0000256" key="6">
    <source>
        <dbReference type="RuleBase" id="RU000492"/>
    </source>
</evidence>
<evidence type="ECO:0000313" key="11">
    <source>
        <dbReference type="Proteomes" id="UP001139319"/>
    </source>
</evidence>
<evidence type="ECO:0000256" key="2">
    <source>
        <dbReference type="ARBA" id="ARBA00022801"/>
    </source>
</evidence>
<dbReference type="InterPro" id="IPR001650">
    <property type="entry name" value="Helicase_C-like"/>
</dbReference>
<dbReference type="SMART" id="SM00490">
    <property type="entry name" value="HELICc"/>
    <property type="match status" value="1"/>
</dbReference>
<sequence>MSELTSFAGIEYAPLLAALSSRRIIEPTPVQQAAIEPVLDGADVLVSAPTGSGKTLAFVLPVLELLQARKAKKQVRALVLTPTRELARQIVGEARKLCEQDQVNVVAVTGGDHKQTQSQYMQAADFLVATPGRLAEYVAKGEVDLSGLEFLVVDEADRTLDMGFSEALTQIALACNPERQTLIYSATVRGRQVLDFIQVITNPETLETVTIESQSDQREQRKVLVDDPDHVARLLPALLQQVEYRQAIVFVNKKERAQTLAGVLQSAGFDVALLHGDIDARRRKLTLQAFNQGRAKVLLSTDLAARGLDIPAVELVVNAELPFNVPSFIHRAGRTARAGREGTVVSLVSAHTWDLMASIEQHLGAPAKLMTVPGFEAHYKGPKKVKSSGKAAGGQGAKAAKKKKSAKKADKPKLKKRARDQKNLGKRRKPAPSNK</sequence>
<comment type="caution">
    <text evidence="10">The sequence shown here is derived from an EMBL/GenBank/DDBJ whole genome shotgun (WGS) entry which is preliminary data.</text>
</comment>
<reference evidence="10" key="1">
    <citation type="submission" date="2022-05" db="EMBL/GenBank/DDBJ databases">
        <authorList>
            <person name="Sun H.-N."/>
        </authorList>
    </citation>
    <scope>NUCLEOTIDE SEQUENCE</scope>
    <source>
        <strain evidence="10">HB14</strain>
    </source>
</reference>
<dbReference type="InterPro" id="IPR000629">
    <property type="entry name" value="RNA-helicase_DEAD-box_CS"/>
</dbReference>
<dbReference type="PROSITE" id="PS51192">
    <property type="entry name" value="HELICASE_ATP_BIND_1"/>
    <property type="match status" value="1"/>
</dbReference>
<dbReference type="SUPFAM" id="SSF52540">
    <property type="entry name" value="P-loop containing nucleoside triphosphate hydrolases"/>
    <property type="match status" value="1"/>
</dbReference>
<dbReference type="InterPro" id="IPR044742">
    <property type="entry name" value="DEAD/DEAH_RhlB"/>
</dbReference>
<dbReference type="GO" id="GO:0003724">
    <property type="term" value="F:RNA helicase activity"/>
    <property type="evidence" value="ECO:0007669"/>
    <property type="project" value="UniProtKB-ARBA"/>
</dbReference>
<keyword evidence="11" id="KW-1185">Reference proteome</keyword>
<gene>
    <name evidence="10" type="ORF">M6D89_07510</name>
</gene>
<evidence type="ECO:0000259" key="8">
    <source>
        <dbReference type="PROSITE" id="PS51192"/>
    </source>
</evidence>
<dbReference type="CDD" id="cd00268">
    <property type="entry name" value="DEADc"/>
    <property type="match status" value="1"/>
</dbReference>
<dbReference type="InterPro" id="IPR027417">
    <property type="entry name" value="P-loop_NTPase"/>
</dbReference>
<dbReference type="SMART" id="SM00487">
    <property type="entry name" value="DEXDc"/>
    <property type="match status" value="1"/>
</dbReference>
<dbReference type="PROSITE" id="PS00039">
    <property type="entry name" value="DEAD_ATP_HELICASE"/>
    <property type="match status" value="1"/>
</dbReference>
<dbReference type="Pfam" id="PF00271">
    <property type="entry name" value="Helicase_C"/>
    <property type="match status" value="1"/>
</dbReference>
<dbReference type="Gene3D" id="3.40.50.300">
    <property type="entry name" value="P-loop containing nucleotide triphosphate hydrolases"/>
    <property type="match status" value="2"/>
</dbReference>
<feature type="compositionally biased region" description="Basic residues" evidence="7">
    <location>
        <begin position="413"/>
        <end position="435"/>
    </location>
</feature>
<organism evidence="10 11">
    <name type="scientific">Gilvimarinus xylanilyticus</name>
    <dbReference type="NCBI Taxonomy" id="2944139"/>
    <lineage>
        <taxon>Bacteria</taxon>
        <taxon>Pseudomonadati</taxon>
        <taxon>Pseudomonadota</taxon>
        <taxon>Gammaproteobacteria</taxon>
        <taxon>Cellvibrionales</taxon>
        <taxon>Cellvibrionaceae</taxon>
        <taxon>Gilvimarinus</taxon>
    </lineage>
</organism>
<keyword evidence="4 6" id="KW-0067">ATP-binding</keyword>
<dbReference type="GO" id="GO:0005524">
    <property type="term" value="F:ATP binding"/>
    <property type="evidence" value="ECO:0007669"/>
    <property type="project" value="UniProtKB-KW"/>
</dbReference>
<dbReference type="GO" id="GO:0005829">
    <property type="term" value="C:cytosol"/>
    <property type="evidence" value="ECO:0007669"/>
    <property type="project" value="TreeGrafter"/>
</dbReference>
<evidence type="ECO:0000256" key="4">
    <source>
        <dbReference type="ARBA" id="ARBA00022840"/>
    </source>
</evidence>
<evidence type="ECO:0000256" key="3">
    <source>
        <dbReference type="ARBA" id="ARBA00022806"/>
    </source>
</evidence>
<comment type="similarity">
    <text evidence="5 6">Belongs to the DEAD box helicase family.</text>
</comment>
<name>A0A9X2KTU3_9GAMM</name>
<dbReference type="CDD" id="cd18787">
    <property type="entry name" value="SF2_C_DEAD"/>
    <property type="match status" value="1"/>
</dbReference>
<protein>
    <submittedName>
        <fullName evidence="10">DEAD/DEAH box helicase</fullName>
    </submittedName>
</protein>
<dbReference type="Pfam" id="PF00270">
    <property type="entry name" value="DEAD"/>
    <property type="match status" value="1"/>
</dbReference>
<dbReference type="PROSITE" id="PS51194">
    <property type="entry name" value="HELICASE_CTER"/>
    <property type="match status" value="1"/>
</dbReference>